<dbReference type="SUPFAM" id="SSF53955">
    <property type="entry name" value="Lysozyme-like"/>
    <property type="match status" value="1"/>
</dbReference>
<evidence type="ECO:0000259" key="1">
    <source>
        <dbReference type="Pfam" id="PF00912"/>
    </source>
</evidence>
<name>A0A0P1EZ63_9RHOB</name>
<dbReference type="Proteomes" id="UP000051298">
    <property type="component" value="Unassembled WGS sequence"/>
</dbReference>
<accession>A0A0P1EZ63</accession>
<proteinExistence type="predicted"/>
<protein>
    <submittedName>
        <fullName evidence="2">Penicillin-binding protein 1B</fullName>
    </submittedName>
</protein>
<dbReference type="AlphaFoldDB" id="A0A0P1EZ63"/>
<dbReference type="EMBL" id="CYRX01000025">
    <property type="protein sequence ID" value="CUH60444.1"/>
    <property type="molecule type" value="Genomic_DNA"/>
</dbReference>
<evidence type="ECO:0000313" key="2">
    <source>
        <dbReference type="EMBL" id="CUH60444.1"/>
    </source>
</evidence>
<sequence>MGRWFTGCLSVLAILVVAKAYTGWHQARTDAPDLIVEAASLIAQGRGAHDLGPGRVEQVLATQDPNFFRHNGVDLKTRGPATDGTVTQTLARPVSIASMVPGVGKVSRLTYTLALDERLPKTAQLALFLDRVDMGHAPDGTWIIGFFKASEVAFDRSPAELTDDEFRSLVAAMGGGRAISPAAAPTPSRVAYLGVLRD</sequence>
<feature type="domain" description="Glycosyl transferase family 51" evidence="1">
    <location>
        <begin position="56"/>
        <end position="185"/>
    </location>
</feature>
<dbReference type="InterPro" id="IPR036950">
    <property type="entry name" value="PBP_transglycosylase"/>
</dbReference>
<dbReference type="Gene3D" id="1.10.3810.10">
    <property type="entry name" value="Biosynthetic peptidoglycan transglycosylase-like"/>
    <property type="match status" value="1"/>
</dbReference>
<dbReference type="InterPro" id="IPR023346">
    <property type="entry name" value="Lysozyme-like_dom_sf"/>
</dbReference>
<evidence type="ECO:0000313" key="3">
    <source>
        <dbReference type="Proteomes" id="UP000051298"/>
    </source>
</evidence>
<reference evidence="2 3" key="1">
    <citation type="submission" date="2015-09" db="EMBL/GenBank/DDBJ databases">
        <authorList>
            <consortium name="Swine Surveillance"/>
        </authorList>
    </citation>
    <scope>NUCLEOTIDE SEQUENCE [LARGE SCALE GENOMIC DNA]</scope>
    <source>
        <strain evidence="2 3">CECT 5294</strain>
    </source>
</reference>
<dbReference type="Pfam" id="PF00912">
    <property type="entry name" value="Transgly"/>
    <property type="match status" value="1"/>
</dbReference>
<organism evidence="2 3">
    <name type="scientific">Thalassobacter stenotrophicus</name>
    <dbReference type="NCBI Taxonomy" id="266809"/>
    <lineage>
        <taxon>Bacteria</taxon>
        <taxon>Pseudomonadati</taxon>
        <taxon>Pseudomonadota</taxon>
        <taxon>Alphaproteobacteria</taxon>
        <taxon>Rhodobacterales</taxon>
        <taxon>Roseobacteraceae</taxon>
        <taxon>Thalassobacter</taxon>
    </lineage>
</organism>
<gene>
    <name evidence="2" type="ORF">THS5294_01737</name>
</gene>
<dbReference type="InterPro" id="IPR001264">
    <property type="entry name" value="Glyco_trans_51"/>
</dbReference>
<dbReference type="RefSeq" id="WP_058123410.1">
    <property type="nucleotide sequence ID" value="NZ_CYRX01000025.1"/>
</dbReference>